<evidence type="ECO:0000256" key="4">
    <source>
        <dbReference type="SAM" id="Phobius"/>
    </source>
</evidence>
<dbReference type="CDD" id="cd08556">
    <property type="entry name" value="GDPD"/>
    <property type="match status" value="1"/>
</dbReference>
<dbReference type="InterPro" id="IPR017946">
    <property type="entry name" value="PLC-like_Pdiesterase_TIM-brl"/>
</dbReference>
<dbReference type="PANTHER" id="PTHR47449:SF2">
    <property type="entry name" value="GLYCEROPHOSPHODIESTER PHOSPHODIESTERASE GDPD4"/>
    <property type="match status" value="1"/>
</dbReference>
<keyword evidence="4" id="KW-0472">Membrane</keyword>
<protein>
    <recommendedName>
        <fullName evidence="1">glycerophosphodiester phosphodiesterase</fullName>
        <ecNumber evidence="1">3.1.4.46</ecNumber>
    </recommendedName>
</protein>
<dbReference type="Pfam" id="PF03009">
    <property type="entry name" value="GDPD"/>
    <property type="match status" value="1"/>
</dbReference>
<comment type="catalytic activity">
    <reaction evidence="3">
        <text>a sn-glycero-3-phosphodiester + H2O = an alcohol + sn-glycerol 3-phosphate + H(+)</text>
        <dbReference type="Rhea" id="RHEA:12969"/>
        <dbReference type="ChEBI" id="CHEBI:15377"/>
        <dbReference type="ChEBI" id="CHEBI:15378"/>
        <dbReference type="ChEBI" id="CHEBI:30879"/>
        <dbReference type="ChEBI" id="CHEBI:57597"/>
        <dbReference type="ChEBI" id="CHEBI:83408"/>
        <dbReference type="EC" id="3.1.4.46"/>
    </reaction>
</comment>
<dbReference type="SUPFAM" id="SSF51695">
    <property type="entry name" value="PLC-like phosphodiesterases"/>
    <property type="match status" value="1"/>
</dbReference>
<keyword evidence="7" id="KW-1185">Reference proteome</keyword>
<dbReference type="InterPro" id="IPR044236">
    <property type="entry name" value="GDPD4"/>
</dbReference>
<proteinExistence type="predicted"/>
<dbReference type="AlphaFoldDB" id="A0A6A1VE52"/>
<evidence type="ECO:0000313" key="7">
    <source>
        <dbReference type="Proteomes" id="UP000516437"/>
    </source>
</evidence>
<keyword evidence="2" id="KW-0319">Glycerol metabolism</keyword>
<reference evidence="6 7" key="1">
    <citation type="journal article" date="2019" name="Plant Biotechnol. J.">
        <title>The red bayberry genome and genetic basis of sex determination.</title>
        <authorList>
            <person name="Jia H.M."/>
            <person name="Jia H.J."/>
            <person name="Cai Q.L."/>
            <person name="Wang Y."/>
            <person name="Zhao H.B."/>
            <person name="Yang W.F."/>
            <person name="Wang G.Y."/>
            <person name="Li Y.H."/>
            <person name="Zhan D.L."/>
            <person name="Shen Y.T."/>
            <person name="Niu Q.F."/>
            <person name="Chang L."/>
            <person name="Qiu J."/>
            <person name="Zhao L."/>
            <person name="Xie H.B."/>
            <person name="Fu W.Y."/>
            <person name="Jin J."/>
            <person name="Li X.W."/>
            <person name="Jiao Y."/>
            <person name="Zhou C.C."/>
            <person name="Tu T."/>
            <person name="Chai C.Y."/>
            <person name="Gao J.L."/>
            <person name="Fan L.J."/>
            <person name="van de Weg E."/>
            <person name="Wang J.Y."/>
            <person name="Gao Z.S."/>
        </authorList>
    </citation>
    <scope>NUCLEOTIDE SEQUENCE [LARGE SCALE GENOMIC DNA]</scope>
    <source>
        <tissue evidence="6">Leaves</tissue>
    </source>
</reference>
<dbReference type="GO" id="GO:0008889">
    <property type="term" value="F:glycerophosphodiester phosphodiesterase activity"/>
    <property type="evidence" value="ECO:0007669"/>
    <property type="project" value="UniProtKB-EC"/>
</dbReference>
<evidence type="ECO:0000313" key="6">
    <source>
        <dbReference type="EMBL" id="KAB1210991.1"/>
    </source>
</evidence>
<name>A0A6A1VE52_9ROSI</name>
<evidence type="ECO:0000256" key="1">
    <source>
        <dbReference type="ARBA" id="ARBA00012247"/>
    </source>
</evidence>
<dbReference type="GO" id="GO:0006071">
    <property type="term" value="P:glycerol metabolic process"/>
    <property type="evidence" value="ECO:0007669"/>
    <property type="project" value="UniProtKB-KW"/>
</dbReference>
<gene>
    <name evidence="6" type="ORF">CJ030_MR6G019618</name>
</gene>
<dbReference type="PANTHER" id="PTHR47449">
    <property type="entry name" value="GLYCEROPHOSPHODIESTER PHOSPHODIESTERASE GDPD4"/>
    <property type="match status" value="1"/>
</dbReference>
<dbReference type="GO" id="GO:0006629">
    <property type="term" value="P:lipid metabolic process"/>
    <property type="evidence" value="ECO:0007669"/>
    <property type="project" value="InterPro"/>
</dbReference>
<dbReference type="EC" id="3.1.4.46" evidence="1"/>
<dbReference type="PROSITE" id="PS51704">
    <property type="entry name" value="GP_PDE"/>
    <property type="match status" value="1"/>
</dbReference>
<dbReference type="InterPro" id="IPR030395">
    <property type="entry name" value="GP_PDE_dom"/>
</dbReference>
<organism evidence="6 7">
    <name type="scientific">Morella rubra</name>
    <name type="common">Chinese bayberry</name>
    <dbReference type="NCBI Taxonomy" id="262757"/>
    <lineage>
        <taxon>Eukaryota</taxon>
        <taxon>Viridiplantae</taxon>
        <taxon>Streptophyta</taxon>
        <taxon>Embryophyta</taxon>
        <taxon>Tracheophyta</taxon>
        <taxon>Spermatophyta</taxon>
        <taxon>Magnoliopsida</taxon>
        <taxon>eudicotyledons</taxon>
        <taxon>Gunneridae</taxon>
        <taxon>Pentapetalae</taxon>
        <taxon>rosids</taxon>
        <taxon>fabids</taxon>
        <taxon>Fagales</taxon>
        <taxon>Myricaceae</taxon>
        <taxon>Morella</taxon>
    </lineage>
</organism>
<keyword evidence="4" id="KW-1133">Transmembrane helix</keyword>
<keyword evidence="4" id="KW-0812">Transmembrane</keyword>
<accession>A0A6A1VE52</accession>
<sequence>MATSVRMGRRRGGQQFLRRQVGYGGGFLHRIRLRISSQRLFRTIIISLAFIALLPPFFFHFRLRRFHQVQQRKCGWLNDPPLVCAHGGDSTRASPNTMAAYDIALRSQVDCIEIDVSRSSDGVLLALHDRDLQRISGNSTSKVGYFSMKEIMNLSLTSGCRKLKVYSHGVVDKGSIGWLGWFTRSKYNVDIRLVKFNVFNYRLIKELDSAHQVIQKFHDESIPTIEDALKLISTSVRQVILDAKVGPPSYEKGLAKDILSVVERTQCRNCLVWAKSDILARDVIKLSPDIPVGYIVMKDPSTGARTNLLRMKDAGVVGVYHPLIDEKLVKILHGRNKKVYAWTVDDVASMEKLLFEHVDAVVTSNPTLLQRLMQDIRTECLKEGFSLSR</sequence>
<dbReference type="Proteomes" id="UP000516437">
    <property type="component" value="Chromosome 6"/>
</dbReference>
<evidence type="ECO:0000256" key="2">
    <source>
        <dbReference type="ARBA" id="ARBA00022798"/>
    </source>
</evidence>
<feature type="domain" description="GP-PDE" evidence="5">
    <location>
        <begin position="81"/>
        <end position="373"/>
    </location>
</feature>
<dbReference type="OrthoDB" id="1058301at2759"/>
<comment type="caution">
    <text evidence="6">The sequence shown here is derived from an EMBL/GenBank/DDBJ whole genome shotgun (WGS) entry which is preliminary data.</text>
</comment>
<evidence type="ECO:0000256" key="3">
    <source>
        <dbReference type="ARBA" id="ARBA00047512"/>
    </source>
</evidence>
<dbReference type="EMBL" id="RXIC02000024">
    <property type="protein sequence ID" value="KAB1210991.1"/>
    <property type="molecule type" value="Genomic_DNA"/>
</dbReference>
<feature type="transmembrane region" description="Helical" evidence="4">
    <location>
        <begin position="40"/>
        <end position="61"/>
    </location>
</feature>
<dbReference type="Gene3D" id="3.20.20.190">
    <property type="entry name" value="Phosphatidylinositol (PI) phosphodiesterase"/>
    <property type="match status" value="1"/>
</dbReference>
<evidence type="ECO:0000259" key="5">
    <source>
        <dbReference type="PROSITE" id="PS51704"/>
    </source>
</evidence>